<proteinExistence type="predicted"/>
<dbReference type="AlphaFoldDB" id="A0A366X033"/>
<comment type="caution">
    <text evidence="2">The sequence shown here is derived from an EMBL/GenBank/DDBJ whole genome shotgun (WGS) entry which is preliminary data.</text>
</comment>
<keyword evidence="1" id="KW-0732">Signal</keyword>
<dbReference type="RefSeq" id="WP_113822962.1">
    <property type="nucleotide sequence ID" value="NZ_QOCE01000020.1"/>
</dbReference>
<feature type="chain" id="PRO_5017025167" description="Lipoprotein" evidence="1">
    <location>
        <begin position="21"/>
        <end position="67"/>
    </location>
</feature>
<reference evidence="2 3" key="1">
    <citation type="submission" date="2018-07" db="EMBL/GenBank/DDBJ databases">
        <title>Modular assembly of carbohydrate-degrading microbial communities in the ocean.</title>
        <authorList>
            <person name="Enke T.N."/>
            <person name="Datta M.S."/>
            <person name="Schwartzman J.A."/>
            <person name="Cermak N."/>
            <person name="Schmitz D.A."/>
            <person name="Barrere J."/>
            <person name="Cordero O.X."/>
        </authorList>
    </citation>
    <scope>NUCLEOTIDE SEQUENCE [LARGE SCALE GENOMIC DNA]</scope>
    <source>
        <strain evidence="2 3">C3M10</strain>
    </source>
</reference>
<protein>
    <recommendedName>
        <fullName evidence="4">Lipoprotein</fullName>
    </recommendedName>
</protein>
<evidence type="ECO:0000256" key="1">
    <source>
        <dbReference type="SAM" id="SignalP"/>
    </source>
</evidence>
<evidence type="ECO:0008006" key="4">
    <source>
        <dbReference type="Google" id="ProtNLM"/>
    </source>
</evidence>
<accession>A0A366X033</accession>
<dbReference type="EMBL" id="QOCE01000020">
    <property type="protein sequence ID" value="RBW57376.1"/>
    <property type="molecule type" value="Genomic_DNA"/>
</dbReference>
<name>A0A366X033_9RHOB</name>
<dbReference type="PROSITE" id="PS51257">
    <property type="entry name" value="PROKAR_LIPOPROTEIN"/>
    <property type="match status" value="1"/>
</dbReference>
<dbReference type="Proteomes" id="UP000252706">
    <property type="component" value="Unassembled WGS sequence"/>
</dbReference>
<gene>
    <name evidence="2" type="ORF">DS909_08175</name>
</gene>
<evidence type="ECO:0000313" key="2">
    <source>
        <dbReference type="EMBL" id="RBW57376.1"/>
    </source>
</evidence>
<sequence length="67" mass="6512">MRAKQISAALAVCISLAACGDTQTEQALYGGGAGLLGALVVDGNPVAGAAVGAAANLLYCETQNTCN</sequence>
<evidence type="ECO:0000313" key="3">
    <source>
        <dbReference type="Proteomes" id="UP000252706"/>
    </source>
</evidence>
<feature type="signal peptide" evidence="1">
    <location>
        <begin position="1"/>
        <end position="20"/>
    </location>
</feature>
<organism evidence="2 3">
    <name type="scientific">Phaeobacter gallaeciensis</name>
    <dbReference type="NCBI Taxonomy" id="60890"/>
    <lineage>
        <taxon>Bacteria</taxon>
        <taxon>Pseudomonadati</taxon>
        <taxon>Pseudomonadota</taxon>
        <taxon>Alphaproteobacteria</taxon>
        <taxon>Rhodobacterales</taxon>
        <taxon>Roseobacteraceae</taxon>
        <taxon>Phaeobacter</taxon>
    </lineage>
</organism>